<evidence type="ECO:0000256" key="2">
    <source>
        <dbReference type="ARBA" id="ARBA00006826"/>
    </source>
</evidence>
<keyword evidence="5" id="KW-0597">Phosphoprotein</keyword>
<name>A0A914KQQ9_MELIC</name>
<evidence type="ECO:0000256" key="8">
    <source>
        <dbReference type="ARBA" id="ARBA00023212"/>
    </source>
</evidence>
<evidence type="ECO:0000259" key="11">
    <source>
        <dbReference type="PROSITE" id="PS50271"/>
    </source>
</evidence>
<keyword evidence="10" id="KW-0175">Coiled coil</keyword>
<keyword evidence="8" id="KW-0206">Cytoskeleton</keyword>
<keyword evidence="9" id="KW-0479">Metal-binding</keyword>
<keyword evidence="9" id="KW-0862">Zinc</keyword>
<dbReference type="PANTHER" id="PTHR11915">
    <property type="entry name" value="SPECTRIN/FILAMIN RELATED CYTOSKELETAL PROTEIN"/>
    <property type="match status" value="1"/>
</dbReference>
<dbReference type="AlphaFoldDB" id="A0A914KQQ9"/>
<dbReference type="FunFam" id="1.20.58.60:FF:000017">
    <property type="entry name" value="Spectrin alpha chain, non-erythrocytic 1"/>
    <property type="match status" value="1"/>
</dbReference>
<dbReference type="InterPro" id="IPR013083">
    <property type="entry name" value="Znf_RING/FYVE/PHD"/>
</dbReference>
<evidence type="ECO:0000313" key="12">
    <source>
        <dbReference type="Proteomes" id="UP000887563"/>
    </source>
</evidence>
<dbReference type="Pfam" id="PF17807">
    <property type="entry name" value="zf-UBP_var"/>
    <property type="match status" value="1"/>
</dbReference>
<dbReference type="GO" id="GO:0005856">
    <property type="term" value="C:cytoskeleton"/>
    <property type="evidence" value="ECO:0007669"/>
    <property type="project" value="UniProtKB-SubCell"/>
</dbReference>
<dbReference type="GO" id="GO:0042062">
    <property type="term" value="P:long-term strengthening of neuromuscular junction"/>
    <property type="evidence" value="ECO:0007669"/>
    <property type="project" value="UniProtKB-ARBA"/>
</dbReference>
<dbReference type="SMART" id="SM00290">
    <property type="entry name" value="ZnF_UBP"/>
    <property type="match status" value="1"/>
</dbReference>
<dbReference type="GO" id="GO:0008270">
    <property type="term" value="F:zinc ion binding"/>
    <property type="evidence" value="ECO:0007669"/>
    <property type="project" value="UniProtKB-KW"/>
</dbReference>
<dbReference type="GO" id="GO:0003779">
    <property type="term" value="F:actin binding"/>
    <property type="evidence" value="ECO:0007669"/>
    <property type="project" value="UniProtKB-KW"/>
</dbReference>
<dbReference type="SUPFAM" id="SSF57850">
    <property type="entry name" value="RING/U-box"/>
    <property type="match status" value="1"/>
</dbReference>
<evidence type="ECO:0000256" key="9">
    <source>
        <dbReference type="PROSITE-ProRule" id="PRU00502"/>
    </source>
</evidence>
<evidence type="ECO:0000256" key="5">
    <source>
        <dbReference type="ARBA" id="ARBA00022553"/>
    </source>
</evidence>
<feature type="coiled-coil region" evidence="10">
    <location>
        <begin position="385"/>
        <end position="416"/>
    </location>
</feature>
<dbReference type="SMART" id="SM00150">
    <property type="entry name" value="SPEC"/>
    <property type="match status" value="6"/>
</dbReference>
<dbReference type="InterPro" id="IPR002017">
    <property type="entry name" value="Spectrin_repeat"/>
</dbReference>
<keyword evidence="6" id="KW-0677">Repeat</keyword>
<dbReference type="Gene3D" id="3.30.40.10">
    <property type="entry name" value="Zinc/RING finger domain, C3HC4 (zinc finger)"/>
    <property type="match status" value="2"/>
</dbReference>
<dbReference type="PROSITE" id="PS50271">
    <property type="entry name" value="ZF_UBP"/>
    <property type="match status" value="1"/>
</dbReference>
<evidence type="ECO:0000256" key="6">
    <source>
        <dbReference type="ARBA" id="ARBA00022737"/>
    </source>
</evidence>
<keyword evidence="7" id="KW-0009">Actin-binding</keyword>
<protein>
    <submittedName>
        <fullName evidence="13">UBP-type domain-containing protein</fullName>
    </submittedName>
</protein>
<dbReference type="Gene3D" id="1.20.58.60">
    <property type="match status" value="6"/>
</dbReference>
<dbReference type="GO" id="GO:0051693">
    <property type="term" value="P:actin filament capping"/>
    <property type="evidence" value="ECO:0007669"/>
    <property type="project" value="UniProtKB-KW"/>
</dbReference>
<dbReference type="InterPro" id="IPR041432">
    <property type="entry name" value="UBP13_Znf-UBP_var"/>
</dbReference>
<organism evidence="12 13">
    <name type="scientific">Meloidogyne incognita</name>
    <name type="common">Southern root-knot nematode worm</name>
    <name type="synonym">Oxyuris incognita</name>
    <dbReference type="NCBI Taxonomy" id="6306"/>
    <lineage>
        <taxon>Eukaryota</taxon>
        <taxon>Metazoa</taxon>
        <taxon>Ecdysozoa</taxon>
        <taxon>Nematoda</taxon>
        <taxon>Chromadorea</taxon>
        <taxon>Rhabditida</taxon>
        <taxon>Tylenchina</taxon>
        <taxon>Tylenchomorpha</taxon>
        <taxon>Tylenchoidea</taxon>
        <taxon>Meloidogynidae</taxon>
        <taxon>Meloidogyninae</taxon>
        <taxon>Meloidogyne</taxon>
        <taxon>Meloidogyne incognita group</taxon>
    </lineage>
</organism>
<evidence type="ECO:0000256" key="7">
    <source>
        <dbReference type="ARBA" id="ARBA00023203"/>
    </source>
</evidence>
<proteinExistence type="inferred from homology"/>
<evidence type="ECO:0000256" key="3">
    <source>
        <dbReference type="ARBA" id="ARBA00022467"/>
    </source>
</evidence>
<sequence>MNEEDLLIELKKYISEGSFELKWPQSADKVYKDECFYCSDTAFSPGGLFISLLDFVGICAKHLDLYVEKTSFRLFLNIKKSKVPNEDSEEPKDKIQRLCISQTEDKISSDYNLCLHPHIEVPIKIESHIGDRLREIVDMVIVHINAELQQRLQSGVSEWDGEERQILKAAEKLEQIPFEGKISYDGWICAKPGCELKENLWLNLSDGVIMCGRYAPMSGVKGNGHAKTHYEETGYPLVVKLDTIADGDGDIYSYSEDALVRDPLLGKHLAHFGLSIDKFKTEETTLVGSKRELPFRAHNYMAKNKIKSLFKNRKNIKKRVIDDFDVFKKNAEVFKKNISKMLEQLEEPDYGCDLHSVKALQTKHEIVEKDLDVLEDGIYNLHQEANSLQQKYPDVAEQIEELKNQLNAQLPTLTQKAKMRKDKLLDNYDYLRFLNGFRNIMKWIDGMINYITSDEIANNVAGAEALLERHQSILKEITSKEIKFKTLRQLSNQLINYENFSSDAVRQRMHDIKKARKRLNDAVVQRRKILDQCLELQLFYRDCEQCDTWMNAREAFLAQEDPTGDNVESLIKKHEDFDKAIASQQEKLNNLDQLAKQLVASEHYAKQAINTKREQIFDRWDRLKERLIEKRSKLDESQTLLQFYRDVDEVENWISKKFQIAQEVDYCYPTNIQQKHQKQQAFEAELSANADRIATIISAGQNLISAEKCGGGEDAVSQRLNALNDQWELLVKTSTEKIARLKEANKQKTFIESMKDLEFWLGEVETLLSSKDTDCDLPSIENLLKKHQLLEADINAHADRVANVNGQAEALMEADQLYKDSIETRMQGITERYANVKDMAKQRRENLNKAITVHQLLTDIDDEESWIKLKKLLVSSDDYGRDLTGVQNLNGKHRRLDIELASHQAQVQNLRSKAVELLQASEVRAPEILKRIKALEDSWHLFLFNKKRSKLHQRGSKETVSKVNKNGPIAERKHIIIYFLNYLNVIFV</sequence>
<dbReference type="GO" id="GO:0007026">
    <property type="term" value="P:negative regulation of microtubule depolymerization"/>
    <property type="evidence" value="ECO:0007669"/>
    <property type="project" value="UniProtKB-ARBA"/>
</dbReference>
<dbReference type="WBParaSite" id="Minc3s00079g03820">
    <property type="protein sequence ID" value="Minc3s00079g03820"/>
    <property type="gene ID" value="Minc3s00079g03820"/>
</dbReference>
<evidence type="ECO:0000256" key="10">
    <source>
        <dbReference type="SAM" id="Coils"/>
    </source>
</evidence>
<feature type="domain" description="UBP-type" evidence="11">
    <location>
        <begin position="165"/>
        <end position="276"/>
    </location>
</feature>
<dbReference type="FunFam" id="1.20.58.60:FF:000007">
    <property type="entry name" value="Spectrin alpha chain non-erythrocytic 1"/>
    <property type="match status" value="1"/>
</dbReference>
<evidence type="ECO:0000256" key="1">
    <source>
        <dbReference type="ARBA" id="ARBA00004245"/>
    </source>
</evidence>
<dbReference type="InterPro" id="IPR018159">
    <property type="entry name" value="Spectrin/alpha-actinin"/>
</dbReference>
<evidence type="ECO:0000256" key="4">
    <source>
        <dbReference type="ARBA" id="ARBA00022490"/>
    </source>
</evidence>
<accession>A0A914KQQ9</accession>
<keyword evidence="9" id="KW-0863">Zinc-finger</keyword>
<comment type="subcellular location">
    <subcellularLocation>
        <location evidence="1">Cytoplasm</location>
        <location evidence="1">Cytoskeleton</location>
    </subcellularLocation>
</comment>
<dbReference type="InterPro" id="IPR001607">
    <property type="entry name" value="Znf_UBP"/>
</dbReference>
<dbReference type="Proteomes" id="UP000887563">
    <property type="component" value="Unplaced"/>
</dbReference>
<dbReference type="CDD" id="cd00176">
    <property type="entry name" value="SPEC"/>
    <property type="match status" value="3"/>
</dbReference>
<dbReference type="SUPFAM" id="SSF46966">
    <property type="entry name" value="Spectrin repeat"/>
    <property type="match status" value="5"/>
</dbReference>
<evidence type="ECO:0000313" key="13">
    <source>
        <dbReference type="WBParaSite" id="Minc3s00079g03820"/>
    </source>
</evidence>
<comment type="similarity">
    <text evidence="2">Belongs to the spectrin family.</text>
</comment>
<dbReference type="GO" id="GO:0008017">
    <property type="term" value="F:microtubule binding"/>
    <property type="evidence" value="ECO:0007669"/>
    <property type="project" value="UniProtKB-ARBA"/>
</dbReference>
<dbReference type="FunFam" id="1.20.58.60:FF:000020">
    <property type="entry name" value="Spectrin alpha chain, non-erythrocytic 1"/>
    <property type="match status" value="1"/>
</dbReference>
<dbReference type="GO" id="GO:0045169">
    <property type="term" value="C:fusome"/>
    <property type="evidence" value="ECO:0007669"/>
    <property type="project" value="UniProtKB-ARBA"/>
</dbReference>
<keyword evidence="3" id="KW-0117">Actin capping</keyword>
<dbReference type="Pfam" id="PF02148">
    <property type="entry name" value="zf-UBP"/>
    <property type="match status" value="1"/>
</dbReference>
<reference evidence="13" key="1">
    <citation type="submission" date="2022-11" db="UniProtKB">
        <authorList>
            <consortium name="WormBaseParasite"/>
        </authorList>
    </citation>
    <scope>IDENTIFICATION</scope>
</reference>
<dbReference type="GO" id="GO:0016328">
    <property type="term" value="C:lateral plasma membrane"/>
    <property type="evidence" value="ECO:0007669"/>
    <property type="project" value="UniProtKB-ARBA"/>
</dbReference>
<keyword evidence="4" id="KW-0963">Cytoplasm</keyword>
<feature type="coiled-coil region" evidence="10">
    <location>
        <begin position="886"/>
        <end position="920"/>
    </location>
</feature>
<keyword evidence="12" id="KW-1185">Reference proteome</keyword>
<dbReference type="Pfam" id="PF00435">
    <property type="entry name" value="Spectrin"/>
    <property type="match status" value="6"/>
</dbReference>